<comment type="caution">
    <text evidence="4">The sequence shown here is derived from an EMBL/GenBank/DDBJ whole genome shotgun (WGS) entry which is preliminary data.</text>
</comment>
<dbReference type="PANTHER" id="PTHR45339:SF3">
    <property type="entry name" value="HISTIDINE KINASE"/>
    <property type="match status" value="1"/>
</dbReference>
<evidence type="ECO:0000259" key="3">
    <source>
        <dbReference type="PROSITE" id="PS50110"/>
    </source>
</evidence>
<evidence type="ECO:0000313" key="4">
    <source>
        <dbReference type="EMBL" id="TPG17123.1"/>
    </source>
</evidence>
<protein>
    <submittedName>
        <fullName evidence="4">Response regulator</fullName>
    </submittedName>
</protein>
<dbReference type="PANTHER" id="PTHR45339">
    <property type="entry name" value="HYBRID SIGNAL TRANSDUCTION HISTIDINE KINASE J"/>
    <property type="match status" value="1"/>
</dbReference>
<gene>
    <name evidence="4" type="ORF">EAH86_10155</name>
</gene>
<organism evidence="4 5">
    <name type="scientific">Pedococcus bigeumensis</name>
    <dbReference type="NCBI Taxonomy" id="433644"/>
    <lineage>
        <taxon>Bacteria</taxon>
        <taxon>Bacillati</taxon>
        <taxon>Actinomycetota</taxon>
        <taxon>Actinomycetes</taxon>
        <taxon>Micrococcales</taxon>
        <taxon>Intrasporangiaceae</taxon>
        <taxon>Pedococcus</taxon>
    </lineage>
</organism>
<evidence type="ECO:0000256" key="1">
    <source>
        <dbReference type="ARBA" id="ARBA00022553"/>
    </source>
</evidence>
<keyword evidence="5" id="KW-1185">Reference proteome</keyword>
<dbReference type="SMART" id="SM00448">
    <property type="entry name" value="REC"/>
    <property type="match status" value="1"/>
</dbReference>
<name>A0A502CWD4_9MICO</name>
<evidence type="ECO:0000313" key="5">
    <source>
        <dbReference type="Proteomes" id="UP000317722"/>
    </source>
</evidence>
<feature type="modified residue" description="4-aspartylphosphate" evidence="2">
    <location>
        <position position="54"/>
    </location>
</feature>
<dbReference type="GO" id="GO:0000160">
    <property type="term" value="P:phosphorelay signal transduction system"/>
    <property type="evidence" value="ECO:0007669"/>
    <property type="project" value="InterPro"/>
</dbReference>
<dbReference type="SUPFAM" id="SSF52172">
    <property type="entry name" value="CheY-like"/>
    <property type="match status" value="1"/>
</dbReference>
<dbReference type="InterPro" id="IPR001789">
    <property type="entry name" value="Sig_transdc_resp-reg_receiver"/>
</dbReference>
<dbReference type="RefSeq" id="WP_140740012.1">
    <property type="nucleotide sequence ID" value="NZ_RCZM01000003.1"/>
</dbReference>
<proteinExistence type="predicted"/>
<dbReference type="AlphaFoldDB" id="A0A502CWD4"/>
<dbReference type="OrthoDB" id="9800897at2"/>
<keyword evidence="1 2" id="KW-0597">Phosphoprotein</keyword>
<sequence length="127" mass="13968">MTNSVVLLVEDNERNLKLARDVLEYAGFTVLVAMTGEEAVAKARVASPDLILMDLQLPGIDGHAALSLLRDDARTSEIPVVALTAFAMAKDRARAMAAGFDGYLEKPIDVRRFPHQVREHLRTEGPR</sequence>
<dbReference type="InterPro" id="IPR011006">
    <property type="entry name" value="CheY-like_superfamily"/>
</dbReference>
<dbReference type="Gene3D" id="3.40.50.2300">
    <property type="match status" value="1"/>
</dbReference>
<dbReference type="Pfam" id="PF00072">
    <property type="entry name" value="Response_reg"/>
    <property type="match status" value="1"/>
</dbReference>
<reference evidence="4 5" key="1">
    <citation type="journal article" date="2019" name="Environ. Microbiol.">
        <title>Species interactions and distinct microbial communities in high Arctic permafrost affected cryosols are associated with the CH4 and CO2 gas fluxes.</title>
        <authorList>
            <person name="Altshuler I."/>
            <person name="Hamel J."/>
            <person name="Turney S."/>
            <person name="Magnuson E."/>
            <person name="Levesque R."/>
            <person name="Greer C."/>
            <person name="Whyte L.G."/>
        </authorList>
    </citation>
    <scope>NUCLEOTIDE SEQUENCE [LARGE SCALE GENOMIC DNA]</scope>
    <source>
        <strain evidence="4 5">S9.3A</strain>
    </source>
</reference>
<evidence type="ECO:0000256" key="2">
    <source>
        <dbReference type="PROSITE-ProRule" id="PRU00169"/>
    </source>
</evidence>
<feature type="domain" description="Response regulatory" evidence="3">
    <location>
        <begin position="5"/>
        <end position="121"/>
    </location>
</feature>
<dbReference type="PROSITE" id="PS50110">
    <property type="entry name" value="RESPONSE_REGULATORY"/>
    <property type="match status" value="1"/>
</dbReference>
<accession>A0A502CWD4</accession>
<dbReference type="Proteomes" id="UP000317722">
    <property type="component" value="Unassembled WGS sequence"/>
</dbReference>
<dbReference type="EMBL" id="RCZM01000003">
    <property type="protein sequence ID" value="TPG17123.1"/>
    <property type="molecule type" value="Genomic_DNA"/>
</dbReference>